<keyword evidence="1" id="KW-0472">Membrane</keyword>
<gene>
    <name evidence="2" type="ORF">DQT01_22690</name>
</gene>
<dbReference type="EMBL" id="AAHJXE010000034">
    <property type="protein sequence ID" value="EBX0219099.1"/>
    <property type="molecule type" value="Genomic_DNA"/>
</dbReference>
<sequence length="197" mass="22072">MRNANEGVSLTEAILAIRGIDKYASYKTIKTIKTIIITIVLIILALAFFSLVSSLVSAAGRVAVAIQAVCYLCLCMAIIIMVVIKISSFIDERREKLELKRAELDKIKIKARQKIYKRLRYVENDHIVFDPVTGREVPAKWACIHKVIDEIIADKSNNVIMFDPVTGREFLADGCNNVKKVAAPLKDTMKCTEENIT</sequence>
<feature type="transmembrane region" description="Helical" evidence="1">
    <location>
        <begin position="62"/>
        <end position="84"/>
    </location>
</feature>
<dbReference type="AlphaFoldDB" id="A0A5W4W2G6"/>
<proteinExistence type="predicted"/>
<organism evidence="2">
    <name type="scientific">Salmonella enterica subsp. enterica serovar Brandenburg</name>
    <dbReference type="NCBI Taxonomy" id="149387"/>
    <lineage>
        <taxon>Bacteria</taxon>
        <taxon>Pseudomonadati</taxon>
        <taxon>Pseudomonadota</taxon>
        <taxon>Gammaproteobacteria</taxon>
        <taxon>Enterobacterales</taxon>
        <taxon>Enterobacteriaceae</taxon>
        <taxon>Salmonella</taxon>
    </lineage>
</organism>
<feature type="transmembrane region" description="Helical" evidence="1">
    <location>
        <begin position="35"/>
        <end position="56"/>
    </location>
</feature>
<evidence type="ECO:0000313" key="2">
    <source>
        <dbReference type="EMBL" id="EBX0219099.1"/>
    </source>
</evidence>
<keyword evidence="1" id="KW-1133">Transmembrane helix</keyword>
<accession>A0A5W4W2G6</accession>
<name>A0A5W4W2G6_SALET</name>
<protein>
    <submittedName>
        <fullName evidence="2">Uncharacterized protein</fullName>
    </submittedName>
</protein>
<keyword evidence="1" id="KW-0812">Transmembrane</keyword>
<reference evidence="2" key="1">
    <citation type="submission" date="2018-06" db="EMBL/GenBank/DDBJ databases">
        <authorList>
            <person name="Ashton P.M."/>
            <person name="Dallman T."/>
            <person name="Nair S."/>
            <person name="De Pinna E."/>
            <person name="Peters T."/>
            <person name="Grant K."/>
        </authorList>
    </citation>
    <scope>NUCLEOTIDE SEQUENCE</scope>
    <source>
        <strain evidence="2">484126</strain>
    </source>
</reference>
<comment type="caution">
    <text evidence="2">The sequence shown here is derived from an EMBL/GenBank/DDBJ whole genome shotgun (WGS) entry which is preliminary data.</text>
</comment>
<evidence type="ECO:0000256" key="1">
    <source>
        <dbReference type="SAM" id="Phobius"/>
    </source>
</evidence>